<dbReference type="InterPro" id="IPR036638">
    <property type="entry name" value="HLH_DNA-bd_sf"/>
</dbReference>
<dbReference type="GO" id="GO:0007023">
    <property type="term" value="P:post-chaperonin tubulin folding pathway"/>
    <property type="evidence" value="ECO:0007669"/>
    <property type="project" value="InterPro"/>
</dbReference>
<evidence type="ECO:0000256" key="8">
    <source>
        <dbReference type="SAM" id="MobiDB-lite"/>
    </source>
</evidence>
<reference evidence="10" key="1">
    <citation type="submission" date="2023-03" db="EMBL/GenBank/DDBJ databases">
        <authorList>
            <person name="Julca I."/>
        </authorList>
    </citation>
    <scope>NUCLEOTIDE SEQUENCE</scope>
</reference>
<dbReference type="PANTHER" id="PTHR45959">
    <property type="entry name" value="BHLH TRANSCRIPTION FACTOR"/>
    <property type="match status" value="1"/>
</dbReference>
<dbReference type="Gene3D" id="1.20.58.90">
    <property type="match status" value="1"/>
</dbReference>
<dbReference type="InterPro" id="IPR036126">
    <property type="entry name" value="TBCA_sf"/>
</dbReference>
<name>A0AAV1EC27_OLDCO</name>
<dbReference type="EMBL" id="OX459125">
    <property type="protein sequence ID" value="CAI9117143.1"/>
    <property type="molecule type" value="Genomic_DNA"/>
</dbReference>
<dbReference type="PROSITE" id="PS50888">
    <property type="entry name" value="BHLH"/>
    <property type="match status" value="1"/>
</dbReference>
<feature type="region of interest" description="Disordered" evidence="8">
    <location>
        <begin position="188"/>
        <end position="207"/>
    </location>
</feature>
<feature type="coiled-coil region" evidence="7">
    <location>
        <begin position="57"/>
        <end position="84"/>
    </location>
</feature>
<keyword evidence="5" id="KW-0143">Chaperone</keyword>
<organism evidence="10 11">
    <name type="scientific">Oldenlandia corymbosa var. corymbosa</name>
    <dbReference type="NCBI Taxonomy" id="529605"/>
    <lineage>
        <taxon>Eukaryota</taxon>
        <taxon>Viridiplantae</taxon>
        <taxon>Streptophyta</taxon>
        <taxon>Embryophyta</taxon>
        <taxon>Tracheophyta</taxon>
        <taxon>Spermatophyta</taxon>
        <taxon>Magnoliopsida</taxon>
        <taxon>eudicotyledons</taxon>
        <taxon>Gunneridae</taxon>
        <taxon>Pentapetalae</taxon>
        <taxon>asterids</taxon>
        <taxon>lamiids</taxon>
        <taxon>Gentianales</taxon>
        <taxon>Rubiaceae</taxon>
        <taxon>Rubioideae</taxon>
        <taxon>Spermacoceae</taxon>
        <taxon>Hedyotis-Oldenlandia complex</taxon>
        <taxon>Oldenlandia</taxon>
    </lineage>
</organism>
<evidence type="ECO:0000256" key="3">
    <source>
        <dbReference type="ARBA" id="ARBA00023015"/>
    </source>
</evidence>
<gene>
    <name evidence="10" type="ORF">OLC1_LOCUS23246</name>
</gene>
<evidence type="ECO:0000256" key="2">
    <source>
        <dbReference type="ARBA" id="ARBA00006806"/>
    </source>
</evidence>
<dbReference type="SUPFAM" id="SSF46988">
    <property type="entry name" value="Tubulin chaperone cofactor A"/>
    <property type="match status" value="1"/>
</dbReference>
<feature type="region of interest" description="Disordered" evidence="8">
    <location>
        <begin position="300"/>
        <end position="326"/>
    </location>
</feature>
<dbReference type="SUPFAM" id="SSF47459">
    <property type="entry name" value="HLH, helix-loop-helix DNA-binding domain"/>
    <property type="match status" value="1"/>
</dbReference>
<proteinExistence type="inferred from homology"/>
<evidence type="ECO:0000256" key="1">
    <source>
        <dbReference type="ARBA" id="ARBA00004123"/>
    </source>
</evidence>
<feature type="compositionally biased region" description="Polar residues" evidence="8">
    <location>
        <begin position="310"/>
        <end position="326"/>
    </location>
</feature>
<keyword evidence="11" id="KW-1185">Reference proteome</keyword>
<dbReference type="AlphaFoldDB" id="A0AAV1EC27"/>
<evidence type="ECO:0000313" key="11">
    <source>
        <dbReference type="Proteomes" id="UP001161247"/>
    </source>
</evidence>
<keyword evidence="4" id="KW-0804">Transcription</keyword>
<protein>
    <submittedName>
        <fullName evidence="10">OLC1v1018486C2</fullName>
    </submittedName>
</protein>
<feature type="coiled-coil region" evidence="7">
    <location>
        <begin position="109"/>
        <end position="143"/>
    </location>
</feature>
<dbReference type="Proteomes" id="UP001161247">
    <property type="component" value="Chromosome 8"/>
</dbReference>
<feature type="coiled-coil region" evidence="7">
    <location>
        <begin position="363"/>
        <end position="390"/>
    </location>
</feature>
<dbReference type="Pfam" id="PF02970">
    <property type="entry name" value="TBCA"/>
    <property type="match status" value="1"/>
</dbReference>
<dbReference type="GO" id="GO:0007021">
    <property type="term" value="P:tubulin complex assembly"/>
    <property type="evidence" value="ECO:0007669"/>
    <property type="project" value="InterPro"/>
</dbReference>
<dbReference type="FunFam" id="1.20.58.90:FF:000011">
    <property type="entry name" value="Tubulin-specific chaperone A"/>
    <property type="match status" value="1"/>
</dbReference>
<evidence type="ECO:0000256" key="6">
    <source>
        <dbReference type="ARBA" id="ARBA00023242"/>
    </source>
</evidence>
<dbReference type="GO" id="GO:0048487">
    <property type="term" value="F:beta-tubulin binding"/>
    <property type="evidence" value="ECO:0007669"/>
    <property type="project" value="InterPro"/>
</dbReference>
<dbReference type="Gene3D" id="4.10.280.10">
    <property type="entry name" value="Helix-loop-helix DNA-binding domain"/>
    <property type="match status" value="1"/>
</dbReference>
<keyword evidence="3" id="KW-0805">Transcription regulation</keyword>
<sequence length="514" mass="58373">MPMLLLFDHSNYGGKTETTRSFFISTDFSFAGIAVDGHLLCRFDMAMRNLKIKTSTCKRIAKELHSYEKEVESEAAKVAEMKDKGADPYDLKQQENVLAESRMMVPDCHKRLEAALADLKSVLVELEESNQAEGAEIEEARKVRIMMDLESSNNQHMILNSMEDRAFDELFQPKPSFQEEGLCFSSSYNTHSGTTPKDPPHHHHHYQQQQLMNSSTNFIIPYEHNHMNNAMLMNMGQPPDMVMGQKLQPPSAPMISSSSSSSITVSSTPQIISFGNPSITSDHDHTFYYAYNSKKIFDSPPDTDDPAGYNWSSSNTSPTRKNSQQAQCHVEAERKRREKLSALFVSLTKVVPGLRKLDKISVLEDAIKHMIELQERLKVLEEEIKKNTKIILDVDVDDDEEDHDDHPMAEEFKGINIPTDHHQQKEESMHDIKVKMSGENVLIKILCHKRYYGCLLNLSNALHKLHLTLLDTRVLLFGGCALDITFVAQMESHFSSTVSGIIKHLQNAMFQSRK</sequence>
<evidence type="ECO:0000256" key="7">
    <source>
        <dbReference type="SAM" id="Coils"/>
    </source>
</evidence>
<dbReference type="InterPro" id="IPR052610">
    <property type="entry name" value="bHLH_transcription_regulator"/>
</dbReference>
<dbReference type="InterPro" id="IPR011598">
    <property type="entry name" value="bHLH_dom"/>
</dbReference>
<feature type="domain" description="BHLH" evidence="9">
    <location>
        <begin position="324"/>
        <end position="373"/>
    </location>
</feature>
<dbReference type="InterPro" id="IPR004226">
    <property type="entry name" value="TBCA"/>
</dbReference>
<dbReference type="SMART" id="SM00353">
    <property type="entry name" value="HLH"/>
    <property type="match status" value="1"/>
</dbReference>
<dbReference type="PANTHER" id="PTHR45959:SF2">
    <property type="entry name" value="BHLH TRANSCRIPTION FACTOR"/>
    <property type="match status" value="1"/>
</dbReference>
<evidence type="ECO:0000259" key="9">
    <source>
        <dbReference type="PROSITE" id="PS50888"/>
    </source>
</evidence>
<evidence type="ECO:0000313" key="10">
    <source>
        <dbReference type="EMBL" id="CAI9117143.1"/>
    </source>
</evidence>
<accession>A0AAV1EC27</accession>
<evidence type="ECO:0000256" key="4">
    <source>
        <dbReference type="ARBA" id="ARBA00023163"/>
    </source>
</evidence>
<dbReference type="GO" id="GO:0005634">
    <property type="term" value="C:nucleus"/>
    <property type="evidence" value="ECO:0007669"/>
    <property type="project" value="UniProtKB-SubCell"/>
</dbReference>
<comment type="subcellular location">
    <subcellularLocation>
        <location evidence="1">Nucleus</location>
    </subcellularLocation>
</comment>
<dbReference type="Pfam" id="PF00010">
    <property type="entry name" value="HLH"/>
    <property type="match status" value="1"/>
</dbReference>
<keyword evidence="7" id="KW-0175">Coiled coil</keyword>
<comment type="similarity">
    <text evidence="2">Belongs to the TBCA family.</text>
</comment>
<evidence type="ECO:0000256" key="5">
    <source>
        <dbReference type="ARBA" id="ARBA00023186"/>
    </source>
</evidence>
<dbReference type="GO" id="GO:0046983">
    <property type="term" value="F:protein dimerization activity"/>
    <property type="evidence" value="ECO:0007669"/>
    <property type="project" value="InterPro"/>
</dbReference>
<keyword evidence="6" id="KW-0539">Nucleus</keyword>